<reference evidence="2 3" key="1">
    <citation type="submission" date="2019-04" db="EMBL/GenBank/DDBJ databases">
        <title>Comparative genomics and transcriptomics to analyze fruiting body development in filamentous ascomycetes.</title>
        <authorList>
            <consortium name="DOE Joint Genome Institute"/>
            <person name="Lutkenhaus R."/>
            <person name="Traeger S."/>
            <person name="Breuer J."/>
            <person name="Kuo A."/>
            <person name="Lipzen A."/>
            <person name="Pangilinan J."/>
            <person name="Dilworth D."/>
            <person name="Sandor L."/>
            <person name="Poggeler S."/>
            <person name="Barry K."/>
            <person name="Grigoriev I.V."/>
            <person name="Nowrousian M."/>
        </authorList>
    </citation>
    <scope>NUCLEOTIDE SEQUENCE [LARGE SCALE GENOMIC DNA]</scope>
    <source>
        <strain evidence="2 3">CBS 389.68</strain>
    </source>
</reference>
<accession>A0A4S2N4B9</accession>
<feature type="region of interest" description="Disordered" evidence="1">
    <location>
        <begin position="232"/>
        <end position="277"/>
    </location>
</feature>
<evidence type="ECO:0000256" key="1">
    <source>
        <dbReference type="SAM" id="MobiDB-lite"/>
    </source>
</evidence>
<feature type="region of interest" description="Disordered" evidence="1">
    <location>
        <begin position="72"/>
        <end position="97"/>
    </location>
</feature>
<sequence>MSPNPRPSSRHTSSATSSHPNPHVPSPPPPHPPSIHATSFRPFFTLLSTPTAQHHPKVHYIFADDPPLAPIPPVLNDSVKPLTPQQQPPQQQPKAPTLAANERALILDLDPTGTRVINASSLSSEFAITNVVLEEAPQWTDDPYGDGMAWMVRVEGVEAGELGAVSGGDGGGGTMMVAEGSGSGSGDRRSGGLEVGMQPGFAGSKVVRDVERLVERYQEQMKILNNVINLPDQLRADSGGPIDEEQPRPDGVASGNESGIGGSGMQIRGGIGMEGHG</sequence>
<dbReference type="STRING" id="341454.A0A4S2N4B9"/>
<dbReference type="EMBL" id="ML220113">
    <property type="protein sequence ID" value="TGZ84021.1"/>
    <property type="molecule type" value="Genomic_DNA"/>
</dbReference>
<evidence type="ECO:0000313" key="3">
    <source>
        <dbReference type="Proteomes" id="UP000298138"/>
    </source>
</evidence>
<protein>
    <submittedName>
        <fullName evidence="2">Uncharacterized protein</fullName>
    </submittedName>
</protein>
<feature type="region of interest" description="Disordered" evidence="1">
    <location>
        <begin position="1"/>
        <end position="38"/>
    </location>
</feature>
<feature type="compositionally biased region" description="Pro residues" evidence="1">
    <location>
        <begin position="22"/>
        <end position="33"/>
    </location>
</feature>
<dbReference type="OrthoDB" id="5415236at2759"/>
<feature type="compositionally biased region" description="Gly residues" evidence="1">
    <location>
        <begin position="258"/>
        <end position="277"/>
    </location>
</feature>
<dbReference type="InParanoid" id="A0A4S2N4B9"/>
<proteinExistence type="predicted"/>
<gene>
    <name evidence="2" type="ORF">EX30DRAFT_338591</name>
</gene>
<keyword evidence="3" id="KW-1185">Reference proteome</keyword>
<dbReference type="AlphaFoldDB" id="A0A4S2N4B9"/>
<name>A0A4S2N4B9_9PEZI</name>
<feature type="compositionally biased region" description="Low complexity" evidence="1">
    <location>
        <begin position="10"/>
        <end position="21"/>
    </location>
</feature>
<dbReference type="Proteomes" id="UP000298138">
    <property type="component" value="Unassembled WGS sequence"/>
</dbReference>
<evidence type="ECO:0000313" key="2">
    <source>
        <dbReference type="EMBL" id="TGZ84021.1"/>
    </source>
</evidence>
<organism evidence="2 3">
    <name type="scientific">Ascodesmis nigricans</name>
    <dbReference type="NCBI Taxonomy" id="341454"/>
    <lineage>
        <taxon>Eukaryota</taxon>
        <taxon>Fungi</taxon>
        <taxon>Dikarya</taxon>
        <taxon>Ascomycota</taxon>
        <taxon>Pezizomycotina</taxon>
        <taxon>Pezizomycetes</taxon>
        <taxon>Pezizales</taxon>
        <taxon>Ascodesmidaceae</taxon>
        <taxon>Ascodesmis</taxon>
    </lineage>
</organism>